<dbReference type="Proteomes" id="UP001501508">
    <property type="component" value="Unassembled WGS sequence"/>
</dbReference>
<dbReference type="PROSITE" id="PS51257">
    <property type="entry name" value="PROKAR_LIPOPROTEIN"/>
    <property type="match status" value="1"/>
</dbReference>
<dbReference type="EMBL" id="BAABEY010000002">
    <property type="protein sequence ID" value="GAA4432412.1"/>
    <property type="molecule type" value="Genomic_DNA"/>
</dbReference>
<dbReference type="PANTHER" id="PTHR44103:SF1">
    <property type="entry name" value="PROPROTEIN CONVERTASE P"/>
    <property type="match status" value="1"/>
</dbReference>
<comment type="caution">
    <text evidence="3">The sequence shown here is derived from an EMBL/GenBank/DDBJ whole genome shotgun (WGS) entry which is preliminary data.</text>
</comment>
<feature type="chain" id="PRO_5046654466" description="VCBS repeat-containing protein" evidence="2">
    <location>
        <begin position="21"/>
        <end position="387"/>
    </location>
</feature>
<dbReference type="Pfam" id="PF13517">
    <property type="entry name" value="FG-GAP_3"/>
    <property type="match status" value="2"/>
</dbReference>
<keyword evidence="1 2" id="KW-0732">Signal</keyword>
<evidence type="ECO:0008006" key="5">
    <source>
        <dbReference type="Google" id="ProtNLM"/>
    </source>
</evidence>
<organism evidence="3 4">
    <name type="scientific">Ravibacter arvi</name>
    <dbReference type="NCBI Taxonomy" id="2051041"/>
    <lineage>
        <taxon>Bacteria</taxon>
        <taxon>Pseudomonadati</taxon>
        <taxon>Bacteroidota</taxon>
        <taxon>Cytophagia</taxon>
        <taxon>Cytophagales</taxon>
        <taxon>Spirosomataceae</taxon>
        <taxon>Ravibacter</taxon>
    </lineage>
</organism>
<dbReference type="PANTHER" id="PTHR44103">
    <property type="entry name" value="PROPROTEIN CONVERTASE P"/>
    <property type="match status" value="1"/>
</dbReference>
<dbReference type="RefSeq" id="WP_345026387.1">
    <property type="nucleotide sequence ID" value="NZ_BAABEY010000002.1"/>
</dbReference>
<evidence type="ECO:0000313" key="4">
    <source>
        <dbReference type="Proteomes" id="UP001501508"/>
    </source>
</evidence>
<protein>
    <recommendedName>
        <fullName evidence="5">VCBS repeat-containing protein</fullName>
    </recommendedName>
</protein>
<evidence type="ECO:0000256" key="1">
    <source>
        <dbReference type="ARBA" id="ARBA00022729"/>
    </source>
</evidence>
<dbReference type="InterPro" id="IPR013517">
    <property type="entry name" value="FG-GAP"/>
</dbReference>
<evidence type="ECO:0000313" key="3">
    <source>
        <dbReference type="EMBL" id="GAA4432412.1"/>
    </source>
</evidence>
<dbReference type="Gene3D" id="2.130.10.130">
    <property type="entry name" value="Integrin alpha, N-terminal"/>
    <property type="match status" value="2"/>
</dbReference>
<sequence>MKKILIPVVLGLLGSGSCMNGQPAPSPVKFKKHTLTKEFFAEGVAVGDVNRDGKPDILAGSYWFEAPEWKSHELAPPLSFAVNTYGNAFLHFTMDVNRDGWVDFIRIDHPGEAAYWYENPKGKPGHWPMHLLHSSVGNESPLFEDVDGDGRPDLICNDSKTKEFVWLKAPSGKGVTQWEKFVISDNDTLATHKYTHGLGFADMNGDGRKDVIITKGWWEAPKDRKQKNWVFHPADFGEPCAQMYTGDFNKDGLLDVIATSAHQFGVWWYEQGKGPGGSPTWKTHLIDKSLGQTHSLAVSDLSGDGKPDLVTGKRFFAHNGNDPGEHDPPLLIWYEFVPGKNPSWIRHVIDENSGSGLQLVVQDMNGDGRNDLVIGNKRGIFYFEREK</sequence>
<keyword evidence="4" id="KW-1185">Reference proteome</keyword>
<dbReference type="Pfam" id="PF01839">
    <property type="entry name" value="FG-GAP"/>
    <property type="match status" value="1"/>
</dbReference>
<dbReference type="SUPFAM" id="SSF69318">
    <property type="entry name" value="Integrin alpha N-terminal domain"/>
    <property type="match status" value="1"/>
</dbReference>
<evidence type="ECO:0000256" key="2">
    <source>
        <dbReference type="SAM" id="SignalP"/>
    </source>
</evidence>
<accession>A0ABP8LM75</accession>
<name>A0ABP8LM75_9BACT</name>
<proteinExistence type="predicted"/>
<gene>
    <name evidence="3" type="ORF">GCM10023091_04450</name>
</gene>
<reference evidence="4" key="1">
    <citation type="journal article" date="2019" name="Int. J. Syst. Evol. Microbiol.">
        <title>The Global Catalogue of Microorganisms (GCM) 10K type strain sequencing project: providing services to taxonomists for standard genome sequencing and annotation.</title>
        <authorList>
            <consortium name="The Broad Institute Genomics Platform"/>
            <consortium name="The Broad Institute Genome Sequencing Center for Infectious Disease"/>
            <person name="Wu L."/>
            <person name="Ma J."/>
        </authorList>
    </citation>
    <scope>NUCLEOTIDE SEQUENCE [LARGE SCALE GENOMIC DNA]</scope>
    <source>
        <strain evidence="4">JCM 31920</strain>
    </source>
</reference>
<dbReference type="InterPro" id="IPR028994">
    <property type="entry name" value="Integrin_alpha_N"/>
</dbReference>
<feature type="signal peptide" evidence="2">
    <location>
        <begin position="1"/>
        <end position="20"/>
    </location>
</feature>